<dbReference type="EMBL" id="JANPWB010000007">
    <property type="protein sequence ID" value="KAJ1171475.1"/>
    <property type="molecule type" value="Genomic_DNA"/>
</dbReference>
<dbReference type="AlphaFoldDB" id="A0AAV7T4D6"/>
<evidence type="ECO:0000313" key="2">
    <source>
        <dbReference type="Proteomes" id="UP001066276"/>
    </source>
</evidence>
<proteinExistence type="predicted"/>
<dbReference type="Proteomes" id="UP001066276">
    <property type="component" value="Chromosome 4_1"/>
</dbReference>
<organism evidence="1 2">
    <name type="scientific">Pleurodeles waltl</name>
    <name type="common">Iberian ribbed newt</name>
    <dbReference type="NCBI Taxonomy" id="8319"/>
    <lineage>
        <taxon>Eukaryota</taxon>
        <taxon>Metazoa</taxon>
        <taxon>Chordata</taxon>
        <taxon>Craniata</taxon>
        <taxon>Vertebrata</taxon>
        <taxon>Euteleostomi</taxon>
        <taxon>Amphibia</taxon>
        <taxon>Batrachia</taxon>
        <taxon>Caudata</taxon>
        <taxon>Salamandroidea</taxon>
        <taxon>Salamandridae</taxon>
        <taxon>Pleurodelinae</taxon>
        <taxon>Pleurodeles</taxon>
    </lineage>
</organism>
<sequence length="124" mass="14313">MSIALLRRNVKMKQEVNAWPPKEGRVEKEDADDHRREDYRTEVTGRTARVNKEETLESYTPAEPRCTKHAKHYRRLTDLDMALFKRTKAANPALTRGERAAATLVDTYILRLEDKLDATTCLLA</sequence>
<gene>
    <name evidence="1" type="ORF">NDU88_003336</name>
</gene>
<keyword evidence="2" id="KW-1185">Reference proteome</keyword>
<comment type="caution">
    <text evidence="1">The sequence shown here is derived from an EMBL/GenBank/DDBJ whole genome shotgun (WGS) entry which is preliminary data.</text>
</comment>
<reference evidence="1" key="1">
    <citation type="journal article" date="2022" name="bioRxiv">
        <title>Sequencing and chromosome-scale assembly of the giantPleurodeles waltlgenome.</title>
        <authorList>
            <person name="Brown T."/>
            <person name="Elewa A."/>
            <person name="Iarovenko S."/>
            <person name="Subramanian E."/>
            <person name="Araus A.J."/>
            <person name="Petzold A."/>
            <person name="Susuki M."/>
            <person name="Suzuki K.-i.T."/>
            <person name="Hayashi T."/>
            <person name="Toyoda A."/>
            <person name="Oliveira C."/>
            <person name="Osipova E."/>
            <person name="Leigh N.D."/>
            <person name="Simon A."/>
            <person name="Yun M.H."/>
        </authorList>
    </citation>
    <scope>NUCLEOTIDE SEQUENCE</scope>
    <source>
        <strain evidence="1">20211129_DDA</strain>
        <tissue evidence="1">Liver</tissue>
    </source>
</reference>
<name>A0AAV7T4D6_PLEWA</name>
<protein>
    <submittedName>
        <fullName evidence="1">Uncharacterized protein</fullName>
    </submittedName>
</protein>
<evidence type="ECO:0000313" key="1">
    <source>
        <dbReference type="EMBL" id="KAJ1171475.1"/>
    </source>
</evidence>
<accession>A0AAV7T4D6</accession>